<comment type="caution">
    <text evidence="1">The sequence shown here is derived from an EMBL/GenBank/DDBJ whole genome shotgun (WGS) entry which is preliminary data.</text>
</comment>
<dbReference type="Proteomes" id="UP000196531">
    <property type="component" value="Unassembled WGS sequence"/>
</dbReference>
<dbReference type="EMBL" id="MAAO01000015">
    <property type="protein sequence ID" value="OUR93634.1"/>
    <property type="molecule type" value="Genomic_DNA"/>
</dbReference>
<dbReference type="AlphaFoldDB" id="A0A1Y5F2J9"/>
<protein>
    <submittedName>
        <fullName evidence="1">Uncharacterized protein</fullName>
    </submittedName>
</protein>
<proteinExistence type="predicted"/>
<evidence type="ECO:0000313" key="2">
    <source>
        <dbReference type="Proteomes" id="UP000196531"/>
    </source>
</evidence>
<gene>
    <name evidence="1" type="ORF">A9Q84_19390</name>
</gene>
<name>A0A1Y5F2J9_9BACT</name>
<reference evidence="2" key="1">
    <citation type="journal article" date="2017" name="Proc. Natl. Acad. Sci. U.S.A.">
        <title>Simulation of Deepwater Horizon oil plume reveals substrate specialization within a complex community of hydrocarbon-degraders.</title>
        <authorList>
            <person name="Hu P."/>
            <person name="Dubinsky E.A."/>
            <person name="Probst A.J."/>
            <person name="Wang J."/>
            <person name="Sieber C.M.K."/>
            <person name="Tom L.M."/>
            <person name="Gardinali P."/>
            <person name="Banfield J.F."/>
            <person name="Atlas R.M."/>
            <person name="Andersen G.L."/>
        </authorList>
    </citation>
    <scope>NUCLEOTIDE SEQUENCE [LARGE SCALE GENOMIC DNA]</scope>
</reference>
<sequence>MKIAIDFDNTIVDYSELFHKACLLENVTIDKSLSKNEIKIFLKNSNEYEWPKKWIEVQGRCYGELILESGEEGDFLKVFNYFKSQGFEVEIISHKSKKSLCGRFNLRESALKKIKQIGLSEDSIQFFDSFSDKCDYLNRGKFDVVIDDLEEILAESKTINFKILFAHYSKDHFALGSWEMIFDLFNFFKKFNFFPTSMTGLGKSSYILENQDQRYFFKTFINKQRSLRERVSLSLDIRNYANVVFQSDHMLVEEFIEFEKIGHIDQWFCDEYLSFFQKLQERRRDIGFMATHGISNEMSYFANIEGRLIELQGIVSTSLHERVRNIFDQIKVKTSINKKSIPRSLCLPDFFKHNFGRIGNELLIFDYESFGLDDLARTFLNAVHHLGNTLKREEFLMLIDLFDELSIKDQQFWNRVVKFYDLIALEWVLICAKNPENLTKSESLVTIMESNRDQGLDYWSWNKTVVDLINERFSK</sequence>
<accession>A0A1Y5F2J9</accession>
<organism evidence="1 2">
    <name type="scientific">Halobacteriovorax marinus</name>
    <dbReference type="NCBI Taxonomy" id="97084"/>
    <lineage>
        <taxon>Bacteria</taxon>
        <taxon>Pseudomonadati</taxon>
        <taxon>Bdellovibrionota</taxon>
        <taxon>Bacteriovoracia</taxon>
        <taxon>Bacteriovoracales</taxon>
        <taxon>Halobacteriovoraceae</taxon>
        <taxon>Halobacteriovorax</taxon>
    </lineage>
</organism>
<evidence type="ECO:0000313" key="1">
    <source>
        <dbReference type="EMBL" id="OUR93634.1"/>
    </source>
</evidence>